<evidence type="ECO:0000256" key="2">
    <source>
        <dbReference type="ARBA" id="ARBA00007872"/>
    </source>
</evidence>
<feature type="disulfide bond" evidence="6">
    <location>
        <begin position="26"/>
        <end position="80"/>
    </location>
</feature>
<keyword evidence="5 6" id="KW-1015">Disulfide bond</keyword>
<dbReference type="AlphaFoldDB" id="A0A0A8K7W6"/>
<evidence type="ECO:0000256" key="3">
    <source>
        <dbReference type="ARBA" id="ARBA00022525"/>
    </source>
</evidence>
<protein>
    <submittedName>
        <fullName evidence="8">Cerberus-like 3/4 protein</fullName>
    </submittedName>
</protein>
<dbReference type="GO" id="GO:0005576">
    <property type="term" value="C:extracellular region"/>
    <property type="evidence" value="ECO:0007669"/>
    <property type="project" value="UniProtKB-SubCell"/>
</dbReference>
<comment type="caution">
    <text evidence="6">Lacks conserved residue(s) required for the propagation of feature annotation.</text>
</comment>
<dbReference type="PANTHER" id="PTHR15273:SF8">
    <property type="entry name" value="CERBERUS"/>
    <property type="match status" value="1"/>
</dbReference>
<accession>A0A0A8K7W6</accession>
<dbReference type="GO" id="GO:0048513">
    <property type="term" value="P:animal organ development"/>
    <property type="evidence" value="ECO:0007669"/>
    <property type="project" value="UniProtKB-ARBA"/>
</dbReference>
<evidence type="ECO:0000313" key="8">
    <source>
        <dbReference type="EMBL" id="BAQ19174.1"/>
    </source>
</evidence>
<comment type="similarity">
    <text evidence="2">Belongs to the DAN family.</text>
</comment>
<evidence type="ECO:0000256" key="5">
    <source>
        <dbReference type="ARBA" id="ARBA00023157"/>
    </source>
</evidence>
<dbReference type="SMART" id="SM00041">
    <property type="entry name" value="CT"/>
    <property type="match status" value="1"/>
</dbReference>
<evidence type="ECO:0000259" key="7">
    <source>
        <dbReference type="PROSITE" id="PS01225"/>
    </source>
</evidence>
<feature type="non-terminal residue" evidence="8">
    <location>
        <position position="1"/>
    </location>
</feature>
<dbReference type="PANTHER" id="PTHR15273">
    <property type="entry name" value="DAN DOMAIN FAMILY MEMBER 5"/>
    <property type="match status" value="1"/>
</dbReference>
<proteinExistence type="inferred from homology"/>
<dbReference type="GO" id="GO:0032926">
    <property type="term" value="P:negative regulation of activin receptor signaling pathway"/>
    <property type="evidence" value="ECO:0007669"/>
    <property type="project" value="UniProtKB-ARBA"/>
</dbReference>
<dbReference type="InterPro" id="IPR029034">
    <property type="entry name" value="Cystine-knot_cytokine"/>
</dbReference>
<name>A0A0A8K7W6_9CNID</name>
<dbReference type="Pfam" id="PF03045">
    <property type="entry name" value="DAN"/>
    <property type="match status" value="1"/>
</dbReference>
<evidence type="ECO:0000256" key="1">
    <source>
        <dbReference type="ARBA" id="ARBA00004613"/>
    </source>
</evidence>
<dbReference type="InterPro" id="IPR006207">
    <property type="entry name" value="Cys_knot_C"/>
</dbReference>
<dbReference type="EMBL" id="AB823946">
    <property type="protein sequence ID" value="BAQ19174.1"/>
    <property type="molecule type" value="Genomic_DNA"/>
</dbReference>
<dbReference type="GO" id="GO:0003002">
    <property type="term" value="P:regionalization"/>
    <property type="evidence" value="ECO:0007669"/>
    <property type="project" value="UniProtKB-ARBA"/>
</dbReference>
<keyword evidence="4" id="KW-0732">Signal</keyword>
<feature type="disulfide bond" evidence="6">
    <location>
        <begin position="30"/>
        <end position="82"/>
    </location>
</feature>
<feature type="domain" description="CTCK" evidence="7">
    <location>
        <begin position="2"/>
        <end position="86"/>
    </location>
</feature>
<dbReference type="InterPro" id="IPR016860">
    <property type="entry name" value="Cerberus"/>
</dbReference>
<sequence length="86" mass="9883">LCQAYRFNQSFHEKGCKSLQIENNFCYGGCISITLPHVTGATQSTKVSRCFPYRYVYKDIEFECENGVKKARSIQIVESCRCSKKL</sequence>
<organism evidence="8">
    <name type="scientific">Cladonema pacificum</name>
    <dbReference type="NCBI Taxonomy" id="499903"/>
    <lineage>
        <taxon>Eukaryota</taxon>
        <taxon>Metazoa</taxon>
        <taxon>Cnidaria</taxon>
        <taxon>Hydrozoa</taxon>
        <taxon>Hydroidolina</taxon>
        <taxon>Anthoathecata</taxon>
        <taxon>Capitata</taxon>
        <taxon>Cladonematidae</taxon>
        <taxon>Cladonema</taxon>
    </lineage>
</organism>
<comment type="subcellular location">
    <subcellularLocation>
        <location evidence="1">Secreted</location>
    </subcellularLocation>
</comment>
<evidence type="ECO:0000256" key="4">
    <source>
        <dbReference type="ARBA" id="ARBA00022729"/>
    </source>
</evidence>
<feature type="non-terminal residue" evidence="8">
    <location>
        <position position="86"/>
    </location>
</feature>
<reference evidence="8" key="1">
    <citation type="submission" date="2013-06" db="EMBL/GenBank/DDBJ databases">
        <title>Nodal signalling determines biradial asymmetry in Hydra.</title>
        <authorList>
            <person name="Watanabe H."/>
            <person name="Schmidt H."/>
            <person name="Kuhn A."/>
            <person name="Oezbek S."/>
            <person name="Hobmayer B."/>
            <person name="Holstein T.W."/>
        </authorList>
    </citation>
    <scope>NUCLEOTIDE SEQUENCE</scope>
</reference>
<keyword evidence="3" id="KW-0964">Secreted</keyword>
<dbReference type="Gene3D" id="2.10.90.10">
    <property type="entry name" value="Cystine-knot cytokines"/>
    <property type="match status" value="1"/>
</dbReference>
<gene>
    <name evidence="8" type="primary">4</name>
    <name evidence="8" type="synonym">CpaCerberus-like 3</name>
</gene>
<dbReference type="PROSITE" id="PS01225">
    <property type="entry name" value="CTCK_2"/>
    <property type="match status" value="1"/>
</dbReference>
<evidence type="ECO:0000256" key="6">
    <source>
        <dbReference type="PROSITE-ProRule" id="PRU00039"/>
    </source>
</evidence>
<dbReference type="InterPro" id="IPR004133">
    <property type="entry name" value="DAN_dom"/>
</dbReference>